<organism evidence="1 2">
    <name type="scientific">Kitasatospora herbaricolor</name>
    <dbReference type="NCBI Taxonomy" id="68217"/>
    <lineage>
        <taxon>Bacteria</taxon>
        <taxon>Bacillati</taxon>
        <taxon>Actinomycetota</taxon>
        <taxon>Actinomycetes</taxon>
        <taxon>Kitasatosporales</taxon>
        <taxon>Streptomycetaceae</taxon>
        <taxon>Kitasatospora</taxon>
    </lineage>
</organism>
<accession>A0ABZ1W0J6</accession>
<gene>
    <name evidence="1" type="ORF">OG469_01720</name>
</gene>
<sequence>MILAALMPGQATTAGHLPDHTAHQPTQAALRVLSAAGLPLAQLTDQRNDTTITGVFAWPSLRHGEDRAADIW</sequence>
<evidence type="ECO:0000313" key="2">
    <source>
        <dbReference type="Proteomes" id="UP001432014"/>
    </source>
</evidence>
<dbReference type="EMBL" id="CP108482">
    <property type="protein sequence ID" value="WUS54334.1"/>
    <property type="molecule type" value="Genomic_DNA"/>
</dbReference>
<keyword evidence="2" id="KW-1185">Reference proteome</keyword>
<proteinExistence type="predicted"/>
<protein>
    <submittedName>
        <fullName evidence="1">Uncharacterized protein</fullName>
    </submittedName>
</protein>
<reference evidence="1 2" key="1">
    <citation type="submission" date="2022-10" db="EMBL/GenBank/DDBJ databases">
        <title>The complete genomes of actinobacterial strains from the NBC collection.</title>
        <authorList>
            <person name="Joergensen T.S."/>
            <person name="Alvarez Arevalo M."/>
            <person name="Sterndorff E.B."/>
            <person name="Faurdal D."/>
            <person name="Vuksanovic O."/>
            <person name="Mourched A.-S."/>
            <person name="Charusanti P."/>
            <person name="Shaw S."/>
            <person name="Blin K."/>
            <person name="Weber T."/>
        </authorList>
    </citation>
    <scope>NUCLEOTIDE SEQUENCE [LARGE SCALE GENOMIC DNA]</scope>
    <source>
        <strain evidence="1 2">NBC_01247</strain>
    </source>
</reference>
<dbReference type="Proteomes" id="UP001432014">
    <property type="component" value="Chromosome"/>
</dbReference>
<evidence type="ECO:0000313" key="1">
    <source>
        <dbReference type="EMBL" id="WUS54334.1"/>
    </source>
</evidence>
<dbReference type="RefSeq" id="WP_329492946.1">
    <property type="nucleotide sequence ID" value="NZ_CP108460.1"/>
</dbReference>
<name>A0ABZ1W0J6_9ACTN</name>